<organism evidence="2 3">
    <name type="scientific">Porphyromonas canoris</name>
    <dbReference type="NCBI Taxonomy" id="36875"/>
    <lineage>
        <taxon>Bacteria</taxon>
        <taxon>Pseudomonadati</taxon>
        <taxon>Bacteroidota</taxon>
        <taxon>Bacteroidia</taxon>
        <taxon>Bacteroidales</taxon>
        <taxon>Porphyromonadaceae</taxon>
        <taxon>Porphyromonas</taxon>
    </lineage>
</organism>
<proteinExistence type="predicted"/>
<protein>
    <recommendedName>
        <fullName evidence="4">DUF4374 domain-containing protein</fullName>
    </recommendedName>
</protein>
<dbReference type="SUPFAM" id="SSF50965">
    <property type="entry name" value="Galactose oxidase, central domain"/>
    <property type="match status" value="1"/>
</dbReference>
<evidence type="ECO:0000256" key="1">
    <source>
        <dbReference type="SAM" id="SignalP"/>
    </source>
</evidence>
<keyword evidence="1" id="KW-0732">Signal</keyword>
<dbReference type="EMBL" id="JQZV01000005">
    <property type="protein sequence ID" value="KGN93075.1"/>
    <property type="molecule type" value="Genomic_DNA"/>
</dbReference>
<dbReference type="PROSITE" id="PS51257">
    <property type="entry name" value="PROKAR_LIPOPROTEIN"/>
    <property type="match status" value="1"/>
</dbReference>
<keyword evidence="3" id="KW-1185">Reference proteome</keyword>
<evidence type="ECO:0000313" key="2">
    <source>
        <dbReference type="EMBL" id="KGN93075.1"/>
    </source>
</evidence>
<feature type="chain" id="PRO_5046579588" description="DUF4374 domain-containing protein" evidence="1">
    <location>
        <begin position="20"/>
        <end position="435"/>
    </location>
</feature>
<accession>A0ABR4XNW4</accession>
<reference evidence="2 3" key="1">
    <citation type="submission" date="2014-08" db="EMBL/GenBank/DDBJ databases">
        <title>Porphyromonas canoris strain:OH2762 Genome sequencing.</title>
        <authorList>
            <person name="Wallis C."/>
            <person name="Deusch O."/>
            <person name="O'Flynn C."/>
            <person name="Davis I."/>
            <person name="Jospin G."/>
            <person name="Darling A.E."/>
            <person name="Coil D.A."/>
            <person name="Alexiev A."/>
            <person name="Horsfall A."/>
            <person name="Kirkwood N."/>
            <person name="Harris S."/>
            <person name="Eisen J.A."/>
        </authorList>
    </citation>
    <scope>NUCLEOTIDE SEQUENCE [LARGE SCALE GENOMIC DNA]</scope>
    <source>
        <strain evidence="3">COT-108 OH2762</strain>
    </source>
</reference>
<dbReference type="RefSeq" id="WP_152567465.1">
    <property type="nucleotide sequence ID" value="NZ_JQZV01000005.1"/>
</dbReference>
<dbReference type="Proteomes" id="UP000030101">
    <property type="component" value="Unassembled WGS sequence"/>
</dbReference>
<evidence type="ECO:0000313" key="3">
    <source>
        <dbReference type="Proteomes" id="UP000030101"/>
    </source>
</evidence>
<name>A0ABR4XNW4_9PORP</name>
<dbReference type="InterPro" id="IPR011043">
    <property type="entry name" value="Gal_Oxase/kelch_b-propeller"/>
</dbReference>
<comment type="caution">
    <text evidence="2">The sequence shown here is derived from an EMBL/GenBank/DDBJ whole genome shotgun (WGS) entry which is preliminary data.</text>
</comment>
<evidence type="ECO:0008006" key="4">
    <source>
        <dbReference type="Google" id="ProtNLM"/>
    </source>
</evidence>
<sequence>MNFRKISLALLTMCLFAFTACNTQGPDKPNNGDEQEAIPYILSAEDASNADITRFYAFDPTKVLGTTETYDLIAKTDLFTNSDPSTSAGHHSLGKYFFAMAKDKKGMSATPGVFRLTLNDKKEVVINESLTIVKGSFYPKRLGFLDKNTAFYSREDKPRVISIFNPYTMQLTGEIDFNEAIKAFKPDAKYVDAKGNNLVRTGSFSIDARAGKLFVSVVFLNGKSFNEIGEEYDSYYVAVADIATKKVEKIISYKGVRNVGIVQAENSPTSIDEKGNIYYLSWGWNGRGVQGDSKVFRIKAGATEFDDNWEFDIQKTFGNHRIAQSMIAYNGKIYLHISKTDYRFGTKNTDKIEMEYYELDPATMVYKQLPIPASNISSRMNVFSVVDGKLFVCVPNREEGKFNGLYSVDKAGKVEKVMSVKNQYRPVRLYKLTKE</sequence>
<feature type="signal peptide" evidence="1">
    <location>
        <begin position="1"/>
        <end position="19"/>
    </location>
</feature>
<gene>
    <name evidence="2" type="ORF">HQ43_02505</name>
</gene>